<dbReference type="AlphaFoldDB" id="A0A0A8YYM3"/>
<evidence type="ECO:0000313" key="2">
    <source>
        <dbReference type="EMBL" id="JAD29580.1"/>
    </source>
</evidence>
<organism evidence="2">
    <name type="scientific">Arundo donax</name>
    <name type="common">Giant reed</name>
    <name type="synonym">Donax arundinaceus</name>
    <dbReference type="NCBI Taxonomy" id="35708"/>
    <lineage>
        <taxon>Eukaryota</taxon>
        <taxon>Viridiplantae</taxon>
        <taxon>Streptophyta</taxon>
        <taxon>Embryophyta</taxon>
        <taxon>Tracheophyta</taxon>
        <taxon>Spermatophyta</taxon>
        <taxon>Magnoliopsida</taxon>
        <taxon>Liliopsida</taxon>
        <taxon>Poales</taxon>
        <taxon>Poaceae</taxon>
        <taxon>PACMAD clade</taxon>
        <taxon>Arundinoideae</taxon>
        <taxon>Arundineae</taxon>
        <taxon>Arundo</taxon>
    </lineage>
</organism>
<keyword evidence="1" id="KW-0732">Signal</keyword>
<accession>A0A0A8YYM3</accession>
<protein>
    <submittedName>
        <fullName evidence="2">Uncharacterized protein</fullName>
    </submittedName>
</protein>
<feature type="chain" id="PRO_5002061973" evidence="1">
    <location>
        <begin position="20"/>
        <end position="43"/>
    </location>
</feature>
<reference evidence="2" key="2">
    <citation type="journal article" date="2015" name="Data Brief">
        <title>Shoot transcriptome of the giant reed, Arundo donax.</title>
        <authorList>
            <person name="Barrero R.A."/>
            <person name="Guerrero F.D."/>
            <person name="Moolhuijzen P."/>
            <person name="Goolsby J.A."/>
            <person name="Tidwell J."/>
            <person name="Bellgard S.E."/>
            <person name="Bellgard M.I."/>
        </authorList>
    </citation>
    <scope>NUCLEOTIDE SEQUENCE</scope>
    <source>
        <tissue evidence="2">Shoot tissue taken approximately 20 cm above the soil surface</tissue>
    </source>
</reference>
<evidence type="ECO:0000256" key="1">
    <source>
        <dbReference type="SAM" id="SignalP"/>
    </source>
</evidence>
<name>A0A0A8YYM3_ARUDO</name>
<proteinExistence type="predicted"/>
<reference evidence="2" key="1">
    <citation type="submission" date="2014-09" db="EMBL/GenBank/DDBJ databases">
        <authorList>
            <person name="Magalhaes I.L.F."/>
            <person name="Oliveira U."/>
            <person name="Santos F.R."/>
            <person name="Vidigal T.H.D.A."/>
            <person name="Brescovit A.D."/>
            <person name="Santos A.J."/>
        </authorList>
    </citation>
    <scope>NUCLEOTIDE SEQUENCE</scope>
    <source>
        <tissue evidence="2">Shoot tissue taken approximately 20 cm above the soil surface</tissue>
    </source>
</reference>
<sequence>MDRCLWMCSGILWTVFSSAAEVRLLTHVSSGSVTSPATMTKPA</sequence>
<dbReference type="EMBL" id="GBRH01268315">
    <property type="protein sequence ID" value="JAD29580.1"/>
    <property type="molecule type" value="Transcribed_RNA"/>
</dbReference>
<feature type="signal peptide" evidence="1">
    <location>
        <begin position="1"/>
        <end position="19"/>
    </location>
</feature>